<proteinExistence type="predicted"/>
<dbReference type="eggNOG" id="COG1335">
    <property type="taxonomic scope" value="Bacteria"/>
</dbReference>
<dbReference type="PANTHER" id="PTHR43540">
    <property type="entry name" value="PEROXYUREIDOACRYLATE/UREIDOACRYLATE AMIDOHYDROLASE-RELATED"/>
    <property type="match status" value="1"/>
</dbReference>
<evidence type="ECO:0000259" key="2">
    <source>
        <dbReference type="Pfam" id="PF00857"/>
    </source>
</evidence>
<name>A0A059DXL4_9PROT</name>
<reference evidence="3 4" key="1">
    <citation type="journal article" date="2014" name="Antonie Van Leeuwenhoek">
        <title>Hyphomonas beringensis sp. nov. and Hyphomonas chukchiensis sp. nov., isolated from surface seawater of the Bering Sea and Chukchi Sea.</title>
        <authorList>
            <person name="Li C."/>
            <person name="Lai Q."/>
            <person name="Li G."/>
            <person name="Dong C."/>
            <person name="Wang J."/>
            <person name="Liao Y."/>
            <person name="Shao Z."/>
        </authorList>
    </citation>
    <scope>NUCLEOTIDE SEQUENCE [LARGE SCALE GENOMIC DNA]</scope>
    <source>
        <strain evidence="3 4">22II1-22F38</strain>
    </source>
</reference>
<accession>A0A059DXL4</accession>
<dbReference type="SUPFAM" id="SSF52499">
    <property type="entry name" value="Isochorismatase-like hydrolases"/>
    <property type="match status" value="1"/>
</dbReference>
<dbReference type="STRING" id="1280948.HY36_09975"/>
<dbReference type="PATRIC" id="fig|1280948.3.peg.3115"/>
<dbReference type="RefSeq" id="WP_206741216.1">
    <property type="nucleotide sequence ID" value="NZ_AWFH01000061.1"/>
</dbReference>
<dbReference type="CDD" id="cd00431">
    <property type="entry name" value="cysteine_hydrolases"/>
    <property type="match status" value="1"/>
</dbReference>
<dbReference type="AlphaFoldDB" id="A0A059DXL4"/>
<keyword evidence="1" id="KW-0378">Hydrolase</keyword>
<dbReference type="Pfam" id="PF00857">
    <property type="entry name" value="Isochorismatase"/>
    <property type="match status" value="1"/>
</dbReference>
<comment type="caution">
    <text evidence="3">The sequence shown here is derived from an EMBL/GenBank/DDBJ whole genome shotgun (WGS) entry which is preliminary data.</text>
</comment>
<dbReference type="InterPro" id="IPR036380">
    <property type="entry name" value="Isochorismatase-like_sf"/>
</dbReference>
<gene>
    <name evidence="3" type="ORF">HY36_09975</name>
</gene>
<protein>
    <recommendedName>
        <fullName evidence="2">Isochorismatase-like domain-containing protein</fullName>
    </recommendedName>
</protein>
<keyword evidence="4" id="KW-1185">Reference proteome</keyword>
<dbReference type="GO" id="GO:0016787">
    <property type="term" value="F:hydrolase activity"/>
    <property type="evidence" value="ECO:0007669"/>
    <property type="project" value="UniProtKB-KW"/>
</dbReference>
<evidence type="ECO:0000313" key="3">
    <source>
        <dbReference type="EMBL" id="KCZ58177.1"/>
    </source>
</evidence>
<dbReference type="EMBL" id="AWFH01000061">
    <property type="protein sequence ID" value="KCZ58177.1"/>
    <property type="molecule type" value="Genomic_DNA"/>
</dbReference>
<evidence type="ECO:0000256" key="1">
    <source>
        <dbReference type="ARBA" id="ARBA00022801"/>
    </source>
</evidence>
<dbReference type="InterPro" id="IPR050272">
    <property type="entry name" value="Isochorismatase-like_hydrls"/>
</dbReference>
<dbReference type="InterPro" id="IPR000868">
    <property type="entry name" value="Isochorismatase-like_dom"/>
</dbReference>
<evidence type="ECO:0000313" key="4">
    <source>
        <dbReference type="Proteomes" id="UP000024547"/>
    </source>
</evidence>
<feature type="domain" description="Isochorismatase-like" evidence="2">
    <location>
        <begin position="27"/>
        <end position="212"/>
    </location>
</feature>
<dbReference type="Proteomes" id="UP000024547">
    <property type="component" value="Unassembled WGS sequence"/>
</dbReference>
<dbReference type="Gene3D" id="3.40.50.850">
    <property type="entry name" value="Isochorismatase-like"/>
    <property type="match status" value="1"/>
</dbReference>
<dbReference type="GeneID" id="92500373"/>
<organism evidence="3 4">
    <name type="scientific">Hyphomonas atlantica</name>
    <dbReference type="NCBI Taxonomy" id="1280948"/>
    <lineage>
        <taxon>Bacteria</taxon>
        <taxon>Pseudomonadati</taxon>
        <taxon>Pseudomonadota</taxon>
        <taxon>Alphaproteobacteria</taxon>
        <taxon>Hyphomonadales</taxon>
        <taxon>Hyphomonadaceae</taxon>
        <taxon>Hyphomonas</taxon>
    </lineage>
</organism>
<sequence>MTALPSVSDLPHVGSELLSEILDPARTALVLVDVQVDFVSPDGVIGQAGVDLRPAHIAMAQMARLREALKQKSGTICFLKVVTRDETDTDALKNLYAWRGKPGQHAICRADEAGSDYYQLVPEDGDLDIAKVLFDGFHGTELDAELKARGIDTVLMAGVTTDCCVDQTARSAFHHNFNVVVVSDACAAYEEILHVGALMALEKNCALLADTQTVLDTLEG</sequence>